<evidence type="ECO:0000256" key="1">
    <source>
        <dbReference type="SAM" id="Phobius"/>
    </source>
</evidence>
<proteinExistence type="predicted"/>
<dbReference type="EMBL" id="KZ825102">
    <property type="protein sequence ID" value="PYI24406.1"/>
    <property type="molecule type" value="Genomic_DNA"/>
</dbReference>
<sequence>MLMGTYVLMIIVPCFQLAWYNYENRRREQLAAAHNHTGQAGGDDEDDDRMDFEQWETFRYAM</sequence>
<gene>
    <name evidence="2" type="ORF">BO99DRAFT_428052</name>
</gene>
<keyword evidence="3" id="KW-1185">Reference proteome</keyword>
<evidence type="ECO:0000313" key="2">
    <source>
        <dbReference type="EMBL" id="PYI24406.1"/>
    </source>
</evidence>
<keyword evidence="1" id="KW-1133">Transmembrane helix</keyword>
<dbReference type="AlphaFoldDB" id="A0A2V5IW67"/>
<reference evidence="2 3" key="1">
    <citation type="submission" date="2018-02" db="EMBL/GenBank/DDBJ databases">
        <title>The genomes of Aspergillus section Nigri reveals drivers in fungal speciation.</title>
        <authorList>
            <consortium name="DOE Joint Genome Institute"/>
            <person name="Vesth T.C."/>
            <person name="Nybo J."/>
            <person name="Theobald S."/>
            <person name="Brandl J."/>
            <person name="Frisvad J.C."/>
            <person name="Nielsen K.F."/>
            <person name="Lyhne E.K."/>
            <person name="Kogle M.E."/>
            <person name="Kuo A."/>
            <person name="Riley R."/>
            <person name="Clum A."/>
            <person name="Nolan M."/>
            <person name="Lipzen A."/>
            <person name="Salamov A."/>
            <person name="Henrissat B."/>
            <person name="Wiebenga A."/>
            <person name="De vries R.P."/>
            <person name="Grigoriev I.V."/>
            <person name="Mortensen U.H."/>
            <person name="Andersen M.R."/>
            <person name="Baker S.E."/>
        </authorList>
    </citation>
    <scope>NUCLEOTIDE SEQUENCE [LARGE SCALE GENOMIC DNA]</scope>
    <source>
        <strain evidence="2 3">CBS 115571</strain>
    </source>
</reference>
<organism evidence="2 3">
    <name type="scientific">Aspergillus violaceofuscus (strain CBS 115571)</name>
    <dbReference type="NCBI Taxonomy" id="1450538"/>
    <lineage>
        <taxon>Eukaryota</taxon>
        <taxon>Fungi</taxon>
        <taxon>Dikarya</taxon>
        <taxon>Ascomycota</taxon>
        <taxon>Pezizomycotina</taxon>
        <taxon>Eurotiomycetes</taxon>
        <taxon>Eurotiomycetidae</taxon>
        <taxon>Eurotiales</taxon>
        <taxon>Aspergillaceae</taxon>
        <taxon>Aspergillus</taxon>
    </lineage>
</organism>
<keyword evidence="1" id="KW-0812">Transmembrane</keyword>
<evidence type="ECO:0000313" key="3">
    <source>
        <dbReference type="Proteomes" id="UP000249829"/>
    </source>
</evidence>
<protein>
    <submittedName>
        <fullName evidence="2">Uncharacterized protein</fullName>
    </submittedName>
</protein>
<feature type="transmembrane region" description="Helical" evidence="1">
    <location>
        <begin position="6"/>
        <end position="22"/>
    </location>
</feature>
<dbReference type="Proteomes" id="UP000249829">
    <property type="component" value="Unassembled WGS sequence"/>
</dbReference>
<keyword evidence="1" id="KW-0472">Membrane</keyword>
<name>A0A2V5IW67_ASPV1</name>
<accession>A0A2V5IW67</accession>